<keyword evidence="4 6" id="KW-1133">Transmembrane helix</keyword>
<comment type="similarity">
    <text evidence="2">Belongs to the autoinducer-2 exporter (AI-2E) (TC 2.A.86) family.</text>
</comment>
<keyword evidence="3 6" id="KW-0812">Transmembrane</keyword>
<reference evidence="7" key="1">
    <citation type="submission" date="2019-02" db="EMBL/GenBank/DDBJ databases">
        <authorList>
            <person name="Li S.-H."/>
        </authorList>
    </citation>
    <scope>NUCLEOTIDE SEQUENCE</scope>
    <source>
        <strain evidence="7">IMCC8485</strain>
    </source>
</reference>
<keyword evidence="5 6" id="KW-0472">Membrane</keyword>
<sequence length="353" mass="36960">MIRVGIVLILVVLCFRVFNPFLNLMLWALILGMTLFPLHQKLASKFGGNQGRAATVMVLAGLLLLGYPAVKLSSSLASQLTDIHHAYEAGTLALPEPNASVENWPVIGKNVYSAWQEAANNLPKFLADNKATIESVIKSGLAVAKSTAGGIGLFMAAFILAGIMMAFGHGGSGATLTIFSRIAGPEQGPKMHNLATMTTRSVAVGVLGVAVIQAVLMGLIFILIGVPAAGLLALIIMMLAIVQLPAMLVGIPVIIWVWNGGDAGATMNTFWTVVILVSGLADNVLKPLLLGRGVDAPMPVILIGALGGMISAGFIGLFIGAVVLAVGYQIFMQWVAEHEEELETMPVADDAAE</sequence>
<evidence type="ECO:0000256" key="1">
    <source>
        <dbReference type="ARBA" id="ARBA00004141"/>
    </source>
</evidence>
<dbReference type="PANTHER" id="PTHR21716">
    <property type="entry name" value="TRANSMEMBRANE PROTEIN"/>
    <property type="match status" value="1"/>
</dbReference>
<protein>
    <submittedName>
        <fullName evidence="7">AI-2E family transporter</fullName>
    </submittedName>
</protein>
<evidence type="ECO:0000256" key="4">
    <source>
        <dbReference type="ARBA" id="ARBA00022989"/>
    </source>
</evidence>
<dbReference type="Proteomes" id="UP001143307">
    <property type="component" value="Unassembled WGS sequence"/>
</dbReference>
<keyword evidence="8" id="KW-1185">Reference proteome</keyword>
<dbReference type="Pfam" id="PF01594">
    <property type="entry name" value="AI-2E_transport"/>
    <property type="match status" value="1"/>
</dbReference>
<dbReference type="PANTHER" id="PTHR21716:SF4">
    <property type="entry name" value="TRANSMEMBRANE PROTEIN 245"/>
    <property type="match status" value="1"/>
</dbReference>
<evidence type="ECO:0000313" key="7">
    <source>
        <dbReference type="EMBL" id="MCX2974446.1"/>
    </source>
</evidence>
<comment type="subcellular location">
    <subcellularLocation>
        <location evidence="1">Membrane</location>
        <topology evidence="1">Multi-pass membrane protein</topology>
    </subcellularLocation>
</comment>
<dbReference type="InterPro" id="IPR002549">
    <property type="entry name" value="AI-2E-like"/>
</dbReference>
<name>A0ABT3SXX9_9GAMM</name>
<gene>
    <name evidence="7" type="ORF">EYC87_12710</name>
</gene>
<accession>A0ABT3SXX9</accession>
<evidence type="ECO:0000256" key="6">
    <source>
        <dbReference type="SAM" id="Phobius"/>
    </source>
</evidence>
<feature type="transmembrane region" description="Helical" evidence="6">
    <location>
        <begin position="7"/>
        <end position="30"/>
    </location>
</feature>
<feature type="transmembrane region" description="Helical" evidence="6">
    <location>
        <begin position="202"/>
        <end position="224"/>
    </location>
</feature>
<feature type="transmembrane region" description="Helical" evidence="6">
    <location>
        <begin position="231"/>
        <end position="258"/>
    </location>
</feature>
<evidence type="ECO:0000256" key="2">
    <source>
        <dbReference type="ARBA" id="ARBA00009773"/>
    </source>
</evidence>
<feature type="transmembrane region" description="Helical" evidence="6">
    <location>
        <begin position="270"/>
        <end position="289"/>
    </location>
</feature>
<organism evidence="7 8">
    <name type="scientific">Candidatus Seongchinamella marina</name>
    <dbReference type="NCBI Taxonomy" id="2518990"/>
    <lineage>
        <taxon>Bacteria</taxon>
        <taxon>Pseudomonadati</taxon>
        <taxon>Pseudomonadota</taxon>
        <taxon>Gammaproteobacteria</taxon>
        <taxon>Cellvibrionales</taxon>
        <taxon>Halieaceae</taxon>
        <taxon>Seongchinamella</taxon>
    </lineage>
</organism>
<feature type="transmembrane region" description="Helical" evidence="6">
    <location>
        <begin position="301"/>
        <end position="331"/>
    </location>
</feature>
<evidence type="ECO:0000313" key="8">
    <source>
        <dbReference type="Proteomes" id="UP001143307"/>
    </source>
</evidence>
<comment type="caution">
    <text evidence="7">The sequence shown here is derived from an EMBL/GenBank/DDBJ whole genome shotgun (WGS) entry which is preliminary data.</text>
</comment>
<feature type="transmembrane region" description="Helical" evidence="6">
    <location>
        <begin position="148"/>
        <end position="167"/>
    </location>
</feature>
<dbReference type="EMBL" id="SHNP01000004">
    <property type="protein sequence ID" value="MCX2974446.1"/>
    <property type="molecule type" value="Genomic_DNA"/>
</dbReference>
<proteinExistence type="inferred from homology"/>
<evidence type="ECO:0000256" key="3">
    <source>
        <dbReference type="ARBA" id="ARBA00022692"/>
    </source>
</evidence>
<evidence type="ECO:0000256" key="5">
    <source>
        <dbReference type="ARBA" id="ARBA00023136"/>
    </source>
</evidence>